<dbReference type="AlphaFoldDB" id="A0A8S9IG86"/>
<comment type="caution">
    <text evidence="1">The sequence shown here is derived from an EMBL/GenBank/DDBJ whole genome shotgun (WGS) entry which is preliminary data.</text>
</comment>
<evidence type="ECO:0000313" key="1">
    <source>
        <dbReference type="EMBL" id="KAF2568808.1"/>
    </source>
</evidence>
<proteinExistence type="predicted"/>
<accession>A0A8S9IG86</accession>
<sequence>MDVIDGEGDSKIGNSDSKPHTQIIHLYGQTTVISNFPRIYLKPVDRSPNVSMLDLGRPDIPEC</sequence>
<name>A0A8S9IG86_BRACR</name>
<evidence type="ECO:0000313" key="2">
    <source>
        <dbReference type="Proteomes" id="UP000712281"/>
    </source>
</evidence>
<organism evidence="1 2">
    <name type="scientific">Brassica cretica</name>
    <name type="common">Mustard</name>
    <dbReference type="NCBI Taxonomy" id="69181"/>
    <lineage>
        <taxon>Eukaryota</taxon>
        <taxon>Viridiplantae</taxon>
        <taxon>Streptophyta</taxon>
        <taxon>Embryophyta</taxon>
        <taxon>Tracheophyta</taxon>
        <taxon>Spermatophyta</taxon>
        <taxon>Magnoliopsida</taxon>
        <taxon>eudicotyledons</taxon>
        <taxon>Gunneridae</taxon>
        <taxon>Pentapetalae</taxon>
        <taxon>rosids</taxon>
        <taxon>malvids</taxon>
        <taxon>Brassicales</taxon>
        <taxon>Brassicaceae</taxon>
        <taxon>Brassiceae</taxon>
        <taxon>Brassica</taxon>
    </lineage>
</organism>
<reference evidence="1" key="1">
    <citation type="submission" date="2019-12" db="EMBL/GenBank/DDBJ databases">
        <title>Genome sequencing and annotation of Brassica cretica.</title>
        <authorList>
            <person name="Studholme D.J."/>
            <person name="Sarris P.F."/>
        </authorList>
    </citation>
    <scope>NUCLEOTIDE SEQUENCE</scope>
    <source>
        <strain evidence="1">PFS-001/15</strain>
        <tissue evidence="1">Leaf</tissue>
    </source>
</reference>
<protein>
    <submittedName>
        <fullName evidence="1">Uncharacterized protein</fullName>
    </submittedName>
</protein>
<dbReference type="Proteomes" id="UP000712281">
    <property type="component" value="Unassembled WGS sequence"/>
</dbReference>
<gene>
    <name evidence="1" type="ORF">F2Q68_00027245</name>
</gene>
<dbReference type="EMBL" id="QGKW02001911">
    <property type="protein sequence ID" value="KAF2568808.1"/>
    <property type="molecule type" value="Genomic_DNA"/>
</dbReference>